<feature type="transmembrane region" description="Helical" evidence="6">
    <location>
        <begin position="260"/>
        <end position="285"/>
    </location>
</feature>
<feature type="transmembrane region" description="Helical" evidence="6">
    <location>
        <begin position="325"/>
        <end position="344"/>
    </location>
</feature>
<feature type="transmembrane region" description="Helical" evidence="6">
    <location>
        <begin position="108"/>
        <end position="133"/>
    </location>
</feature>
<evidence type="ECO:0000256" key="4">
    <source>
        <dbReference type="ARBA" id="ARBA00022989"/>
    </source>
</evidence>
<feature type="transmembrane region" description="Helical" evidence="6">
    <location>
        <begin position="193"/>
        <end position="216"/>
    </location>
</feature>
<evidence type="ECO:0000256" key="2">
    <source>
        <dbReference type="ARBA" id="ARBA00022475"/>
    </source>
</evidence>
<comment type="subcellular location">
    <subcellularLocation>
        <location evidence="1">Cell membrane</location>
        <topology evidence="1">Multi-pass membrane protein</topology>
    </subcellularLocation>
</comment>
<evidence type="ECO:0000256" key="3">
    <source>
        <dbReference type="ARBA" id="ARBA00022692"/>
    </source>
</evidence>
<keyword evidence="8" id="KW-1185">Reference proteome</keyword>
<sequence>MSAATERAAARLDAARRRSGLLDHVVRAGQHYGRVQGSQWAGAITYYGFLSFFPILALAFAVVALLATVYPDGQDDLTTAVNALFPGLIGTDSDQISLAEVESAARTVAGLGLLALLYSGLSWFSSMRVALAVVFEVPVPERPSWVLGKVRDLVALLLIGVALLLAVALTGFVTGFSSEVLDWVGVDSDYGLLLRLVTLLFGLAANTVLFYALFLLPTTPHAPRRDLWSGAFVGAVGFEVLKQLSGELLGLTKDKPAFQAFGVALILLVWINFFSRVVILAAAWAHEAPASRAVRDALAVEHAREEDLARVARLAPPPPERDRRASARAFAAGGATVLTVVAALRRPRRKDNP</sequence>
<evidence type="ECO:0000313" key="8">
    <source>
        <dbReference type="Proteomes" id="UP001596087"/>
    </source>
</evidence>
<organism evidence="7 8">
    <name type="scientific">Nocardioides taihuensis</name>
    <dbReference type="NCBI Taxonomy" id="1835606"/>
    <lineage>
        <taxon>Bacteria</taxon>
        <taxon>Bacillati</taxon>
        <taxon>Actinomycetota</taxon>
        <taxon>Actinomycetes</taxon>
        <taxon>Propionibacteriales</taxon>
        <taxon>Nocardioidaceae</taxon>
        <taxon>Nocardioides</taxon>
    </lineage>
</organism>
<evidence type="ECO:0000256" key="1">
    <source>
        <dbReference type="ARBA" id="ARBA00004651"/>
    </source>
</evidence>
<dbReference type="InterPro" id="IPR017039">
    <property type="entry name" value="Virul_fac_BrkB"/>
</dbReference>
<dbReference type="Pfam" id="PF03631">
    <property type="entry name" value="Virul_fac_BrkB"/>
    <property type="match status" value="1"/>
</dbReference>
<keyword evidence="4 6" id="KW-1133">Transmembrane helix</keyword>
<protein>
    <submittedName>
        <fullName evidence="7">YihY/virulence factor BrkB family protein</fullName>
    </submittedName>
</protein>
<keyword evidence="5 6" id="KW-0472">Membrane</keyword>
<evidence type="ECO:0000256" key="5">
    <source>
        <dbReference type="ARBA" id="ARBA00023136"/>
    </source>
</evidence>
<reference evidence="8" key="1">
    <citation type="journal article" date="2019" name="Int. J. Syst. Evol. Microbiol.">
        <title>The Global Catalogue of Microorganisms (GCM) 10K type strain sequencing project: providing services to taxonomists for standard genome sequencing and annotation.</title>
        <authorList>
            <consortium name="The Broad Institute Genomics Platform"/>
            <consortium name="The Broad Institute Genome Sequencing Center for Infectious Disease"/>
            <person name="Wu L."/>
            <person name="Ma J."/>
        </authorList>
    </citation>
    <scope>NUCLEOTIDE SEQUENCE [LARGE SCALE GENOMIC DNA]</scope>
    <source>
        <strain evidence="8">DFY41</strain>
    </source>
</reference>
<feature type="transmembrane region" description="Helical" evidence="6">
    <location>
        <begin position="44"/>
        <end position="70"/>
    </location>
</feature>
<dbReference type="Proteomes" id="UP001596087">
    <property type="component" value="Unassembled WGS sequence"/>
</dbReference>
<keyword evidence="2" id="KW-1003">Cell membrane</keyword>
<gene>
    <name evidence="7" type="ORF">ACFPGP_05125</name>
</gene>
<keyword evidence="3 6" id="KW-0812">Transmembrane</keyword>
<feature type="transmembrane region" description="Helical" evidence="6">
    <location>
        <begin position="153"/>
        <end position="173"/>
    </location>
</feature>
<accession>A0ABW0BFM3</accession>
<evidence type="ECO:0000256" key="6">
    <source>
        <dbReference type="SAM" id="Phobius"/>
    </source>
</evidence>
<name>A0ABW0BFM3_9ACTN</name>
<proteinExistence type="predicted"/>
<dbReference type="PANTHER" id="PTHR30213:SF1">
    <property type="entry name" value="INNER MEMBRANE PROTEIN YHJD"/>
    <property type="match status" value="1"/>
</dbReference>
<comment type="caution">
    <text evidence="7">The sequence shown here is derived from an EMBL/GenBank/DDBJ whole genome shotgun (WGS) entry which is preliminary data.</text>
</comment>
<dbReference type="PANTHER" id="PTHR30213">
    <property type="entry name" value="INNER MEMBRANE PROTEIN YHJD"/>
    <property type="match status" value="1"/>
</dbReference>
<dbReference type="RefSeq" id="WP_378587739.1">
    <property type="nucleotide sequence ID" value="NZ_JBHSKD010000004.1"/>
</dbReference>
<evidence type="ECO:0000313" key="7">
    <source>
        <dbReference type="EMBL" id="MFC5176043.1"/>
    </source>
</evidence>
<dbReference type="EMBL" id="JBHSKD010000004">
    <property type="protein sequence ID" value="MFC5176043.1"/>
    <property type="molecule type" value="Genomic_DNA"/>
</dbReference>